<evidence type="ECO:0000256" key="1">
    <source>
        <dbReference type="SAM" id="MobiDB-lite"/>
    </source>
</evidence>
<name>A0A915NMZ6_9BILA</name>
<dbReference type="WBParaSite" id="scf7180000418825.g2972">
    <property type="protein sequence ID" value="scf7180000418825.g2972"/>
    <property type="gene ID" value="scf7180000418825.g2972"/>
</dbReference>
<sequence>MGTIKKLIEGYNFFEIDSGIFEISLEANLLEKWQAALDRQIPVYLSTYDNPPNKKIYTKHIETKDCSNFISNITIVNEIKLNQYHAKSIEEQPIHKVVDELVNESVDKMVDTLAKSDDPKSGDNPLKEFFINLAKAFENAMQSLSFETDNNFFGRLKEGILEVVKPILKKLADELIDSLLNSADSMCRKFDLLKEFLQGILIDLVTDMLTFDFKLLKSLLKSWIDYLLDMLHNCRNRMRNCRNRSRMEGGDDDDFDSDSNNDSNNNKMLGGERKEGERKLNKIIKNLIEDQLKKEKNMPYINFEYKLEYDLKDLVQDEKKYLAITTDLSLDVSYNANDSDEEVINF</sequence>
<proteinExistence type="predicted"/>
<feature type="region of interest" description="Disordered" evidence="1">
    <location>
        <begin position="243"/>
        <end position="274"/>
    </location>
</feature>
<evidence type="ECO:0000313" key="3">
    <source>
        <dbReference type="WBParaSite" id="scf7180000418825.g2972"/>
    </source>
</evidence>
<evidence type="ECO:0000313" key="2">
    <source>
        <dbReference type="Proteomes" id="UP000887560"/>
    </source>
</evidence>
<organism evidence="2 3">
    <name type="scientific">Meloidogyne floridensis</name>
    <dbReference type="NCBI Taxonomy" id="298350"/>
    <lineage>
        <taxon>Eukaryota</taxon>
        <taxon>Metazoa</taxon>
        <taxon>Ecdysozoa</taxon>
        <taxon>Nematoda</taxon>
        <taxon>Chromadorea</taxon>
        <taxon>Rhabditida</taxon>
        <taxon>Tylenchina</taxon>
        <taxon>Tylenchomorpha</taxon>
        <taxon>Tylenchoidea</taxon>
        <taxon>Meloidogynidae</taxon>
        <taxon>Meloidogyninae</taxon>
        <taxon>Meloidogyne</taxon>
    </lineage>
</organism>
<reference evidence="3" key="1">
    <citation type="submission" date="2022-11" db="UniProtKB">
        <authorList>
            <consortium name="WormBaseParasite"/>
        </authorList>
    </citation>
    <scope>IDENTIFICATION</scope>
</reference>
<keyword evidence="2" id="KW-1185">Reference proteome</keyword>
<dbReference type="AlphaFoldDB" id="A0A915NMZ6"/>
<feature type="compositionally biased region" description="Acidic residues" evidence="1">
    <location>
        <begin position="250"/>
        <end position="259"/>
    </location>
</feature>
<protein>
    <submittedName>
        <fullName evidence="3">Uncharacterized protein</fullName>
    </submittedName>
</protein>
<accession>A0A915NMZ6</accession>
<dbReference type="Proteomes" id="UP000887560">
    <property type="component" value="Unplaced"/>
</dbReference>